<dbReference type="Proteomes" id="UP000011074">
    <property type="component" value="Chromosome"/>
</dbReference>
<sequence length="133" mass="14264">MGGTVPAVSPLDVLEQRRAAVTGQDADAFADLFAPDGVIELPFAGPDVPDRIEGREAIRAFARAAMGALRIDALVTLAVHRTEDPEVVVTETLTKGVGRGDAFEGRSVQFFRIRDGAILLFRDYTGPLRKPSS</sequence>
<evidence type="ECO:0000313" key="2">
    <source>
        <dbReference type="EMBL" id="QST86408.1"/>
    </source>
</evidence>
<dbReference type="Pfam" id="PF12680">
    <property type="entry name" value="SnoaL_2"/>
    <property type="match status" value="1"/>
</dbReference>
<proteinExistence type="predicted"/>
<reference evidence="2" key="1">
    <citation type="submission" date="2012-12" db="EMBL/GenBank/DDBJ databases">
        <authorList>
            <person name="Pethick F.E."/>
            <person name="MacFadyen A.C."/>
            <person name="Tang Z."/>
            <person name="Sangal V."/>
            <person name="Tze-Tze L."/>
            <person name="Chu J."/>
            <person name="Guo M."/>
            <person name="Kirby R."/>
            <person name="Hoskisson P.A."/>
            <person name="Herron P.R."/>
            <person name="Hunter I.S."/>
        </authorList>
    </citation>
    <scope>NUCLEOTIDE SEQUENCE</scope>
    <source>
        <strain evidence="2">ATCC 10970</strain>
    </source>
</reference>
<organism evidence="2 3">
    <name type="scientific">Streptomyces rimosus subsp. rimosus (strain ATCC 10970 / DSM 40260 / JCM 4667 / NRRL 2234)</name>
    <dbReference type="NCBI Taxonomy" id="1265868"/>
    <lineage>
        <taxon>Bacteria</taxon>
        <taxon>Bacillati</taxon>
        <taxon>Actinomycetota</taxon>
        <taxon>Actinomycetes</taxon>
        <taxon>Kitasatosporales</taxon>
        <taxon>Streptomycetaceae</taxon>
        <taxon>Streptomyces</taxon>
    </lineage>
</organism>
<evidence type="ECO:0000259" key="1">
    <source>
        <dbReference type="Pfam" id="PF12680"/>
    </source>
</evidence>
<protein>
    <submittedName>
        <fullName evidence="2">Nuclear transport factor 2 family protein</fullName>
    </submittedName>
</protein>
<name>A0A8A1V2Z7_STRR1</name>
<dbReference type="Gene3D" id="3.10.450.50">
    <property type="match status" value="1"/>
</dbReference>
<dbReference type="InterPro" id="IPR032710">
    <property type="entry name" value="NTF2-like_dom_sf"/>
</dbReference>
<reference evidence="2" key="2">
    <citation type="submission" date="2020-01" db="EMBL/GenBank/DDBJ databases">
        <authorList>
            <person name="Algora L."/>
            <person name="Schniete J.K."/>
            <person name="MacFadyen A."/>
            <person name="Hoskisson P.A."/>
            <person name="Hunter I.S."/>
            <person name="Herron P.R."/>
        </authorList>
    </citation>
    <scope>NUCLEOTIDE SEQUENCE</scope>
    <source>
        <strain evidence="2">ATCC 10970</strain>
    </source>
</reference>
<reference evidence="2" key="3">
    <citation type="journal article" date="2021" name="bioRxiv">
        <title>Bilateral symmetry of linear streptomycete chromosomes.</title>
        <authorList>
            <person name="Algora-Gallardo L."/>
            <person name="Schniete J.K."/>
            <person name="Mark D.R."/>
            <person name="Hunter I.S."/>
            <person name="Herron P.R."/>
        </authorList>
    </citation>
    <scope>NUCLEOTIDE SEQUENCE</scope>
    <source>
        <strain evidence="2">ATCC 10970</strain>
    </source>
</reference>
<feature type="domain" description="SnoaL-like" evidence="1">
    <location>
        <begin position="19"/>
        <end position="118"/>
    </location>
</feature>
<accession>A0A8A1V2Z7</accession>
<dbReference type="AlphaFoldDB" id="A0A8A1V2Z7"/>
<dbReference type="InterPro" id="IPR037401">
    <property type="entry name" value="SnoaL-like"/>
</dbReference>
<dbReference type="EMBL" id="CP048261">
    <property type="protein sequence ID" value="QST86408.1"/>
    <property type="molecule type" value="Genomic_DNA"/>
</dbReference>
<evidence type="ECO:0000313" key="3">
    <source>
        <dbReference type="Proteomes" id="UP000011074"/>
    </source>
</evidence>
<gene>
    <name evidence="2" type="ORF">SRIM_035955</name>
</gene>
<dbReference type="SUPFAM" id="SSF54427">
    <property type="entry name" value="NTF2-like"/>
    <property type="match status" value="1"/>
</dbReference>